<feature type="domain" description="RSE1/DDB1/CPSF1 first beta-propeller" evidence="10">
    <location>
        <begin position="14"/>
        <end position="394"/>
    </location>
</feature>
<evidence type="ECO:0000259" key="11">
    <source>
        <dbReference type="Pfam" id="PF23726"/>
    </source>
</evidence>
<feature type="domain" description="RSE1/DDB1/CPSF1 C-terminal" evidence="9">
    <location>
        <begin position="819"/>
        <end position="1145"/>
    </location>
</feature>
<evidence type="ECO:0000259" key="9">
    <source>
        <dbReference type="Pfam" id="PF03178"/>
    </source>
</evidence>
<keyword evidence="6" id="KW-0508">mRNA splicing</keyword>
<gene>
    <name evidence="12" type="primary">RSE1</name>
    <name evidence="12" type="ORF">GGH94_006336</name>
</gene>
<evidence type="ECO:0000313" key="13">
    <source>
        <dbReference type="Proteomes" id="UP001140074"/>
    </source>
</evidence>
<dbReference type="Pfam" id="PF23726">
    <property type="entry name" value="Beta-prop_RSE1_2nd"/>
    <property type="match status" value="1"/>
</dbReference>
<proteinExistence type="inferred from homology"/>
<reference evidence="12" key="1">
    <citation type="submission" date="2022-07" db="EMBL/GenBank/DDBJ databases">
        <title>Phylogenomic reconstructions and comparative analyses of Kickxellomycotina fungi.</title>
        <authorList>
            <person name="Reynolds N.K."/>
            <person name="Stajich J.E."/>
            <person name="Barry K."/>
            <person name="Grigoriev I.V."/>
            <person name="Crous P."/>
            <person name="Smith M.E."/>
        </authorList>
    </citation>
    <scope>NUCLEOTIDE SEQUENCE</scope>
    <source>
        <strain evidence="12">RSA 476</strain>
    </source>
</reference>
<keyword evidence="4" id="KW-0507">mRNA processing</keyword>
<dbReference type="GO" id="GO:0003676">
    <property type="term" value="F:nucleic acid binding"/>
    <property type="evidence" value="ECO:0007669"/>
    <property type="project" value="InterPro"/>
</dbReference>
<protein>
    <recommendedName>
        <fullName evidence="3">DNA damage-binding protein 1</fullName>
    </recommendedName>
</protein>
<dbReference type="Pfam" id="PF10433">
    <property type="entry name" value="Beta-prop_RSE1_1st"/>
    <property type="match status" value="1"/>
</dbReference>
<evidence type="ECO:0000256" key="7">
    <source>
        <dbReference type="ARBA" id="ARBA00023242"/>
    </source>
</evidence>
<comment type="similarity">
    <text evidence="2">Belongs to the DDB1 family.</text>
</comment>
<evidence type="ECO:0000256" key="6">
    <source>
        <dbReference type="ARBA" id="ARBA00023187"/>
    </source>
</evidence>
<dbReference type="InterPro" id="IPR015943">
    <property type="entry name" value="WD40/YVTN_repeat-like_dom_sf"/>
</dbReference>
<keyword evidence="7" id="KW-0539">Nucleus</keyword>
<comment type="subcellular location">
    <subcellularLocation>
        <location evidence="1">Nucleus</location>
    </subcellularLocation>
</comment>
<comment type="caution">
    <text evidence="12">The sequence shown here is derived from an EMBL/GenBank/DDBJ whole genome shotgun (WGS) entry which is preliminary data.</text>
</comment>
<keyword evidence="5" id="KW-0747">Spliceosome</keyword>
<keyword evidence="13" id="KW-1185">Reference proteome</keyword>
<dbReference type="GO" id="GO:0005681">
    <property type="term" value="C:spliceosomal complex"/>
    <property type="evidence" value="ECO:0007669"/>
    <property type="project" value="UniProtKB-KW"/>
</dbReference>
<evidence type="ECO:0000256" key="4">
    <source>
        <dbReference type="ARBA" id="ARBA00022664"/>
    </source>
</evidence>
<sequence>MFLYNLTLQPASAIGSTVLGHFSGEKHQELVVARGQQRLELWRPDTTTGKLSIEHSEDMFCRIRGLSSFRMAGGSKDYIVLASDSGAIAVLEFNAKNRRFVTVQYHEFGRTGLRRLVAGQYVASDPRGRAVMVAGVERSKIVYIITRDSEARLMLASPLEANRSGSVCFDVVGVDVGYENPVFAAIESNYEDSEGGKQLVYYELDLGLNHVVRKWSTAVGDTAHKLVALPGGNDGPSGVLVCLEGSIEYRHFTSTGEIAVHSVPIPRRVNPLEDTARGLMIVASAVHRMKNAFFILAQAESGDLYKITVDFAEDSVKRVGIKYFDTLAFAASSICILKAGFLFAAAGGESGGSHQLYQFENLGDEDGECFSTECEELSYFQPHELSSLALVDEIEGACPLLKSQVLHVAVGEEAPQIYAACGTGARSSLKIMRHGAEVSELAVSELPATPRAVWTVSNGELIVVSFAGSTLALAMGEGDDLAEADDALGLALDEATLAVCGVEGGGIVQVTPRAVRHVMSDGRVTEWAPPGVISCAAVNARQAVVALGRSGECAYFEMDSGVLREHAERLAVGSDVTCVALAPIPASRLLAPLVAVGCEDQTVRVHALEPHRCLEALSMQAVADVAHSVALVDHGLGDLTMYAGLRNGLLVRAQVDPVSGDVDDTRTRFLGARPVQLCPTTSQSVVALSAAPWLCHVQQGRVRATPLSYDMLDYVAPLGDNLVCVAGASLRILSIDRLGASAALTCASIPLAFTPRGFCVHDMSRYFAVIEAEHGRWAPAYYAAKLVESGAVDNEDEAAQALLPAEQFGLVRNAGGWASLVRVLSPFDGETVFLDELPAGHAAVCLAPVRFASDPHAYVAVGCAVGLRLRPRSCDAASIRLYRWTGDGTGLELVHVTPLDDVPQALLEFNGMLLVAAGRGLALFDMGIRRMLKKAQSAVAPHLISSVHRHPTHPDNWLFVSDVQESVLLVAFNQMARAFHVIVDDSLPRHITSMRALEDGFTVVAGDKFGSIFVLRAPDAVVQSLDVDPTAARLLYEKPKRAGADVAAHCWQSVAEFHVGDIVTSIDVCALAPHARPVILYTTLLGAVHVAVPMVSQSDVDFFLALEAAIRKHCPPISGRDHLAYRSSFMPVRSVVDGDLCESFYLLTHEQRELVSDTVDRTQQDILKKMEDVRSMFAF</sequence>
<evidence type="ECO:0000313" key="12">
    <source>
        <dbReference type="EMBL" id="KAJ2859006.1"/>
    </source>
</evidence>
<evidence type="ECO:0000259" key="10">
    <source>
        <dbReference type="Pfam" id="PF10433"/>
    </source>
</evidence>
<dbReference type="AlphaFoldDB" id="A0A9W8IEG9"/>
<dbReference type="Gene3D" id="2.130.10.10">
    <property type="entry name" value="YVTN repeat-like/Quinoprotein amine dehydrogenase"/>
    <property type="match status" value="3"/>
</dbReference>
<dbReference type="InterPro" id="IPR050358">
    <property type="entry name" value="RSE1/DDB1/CFT1"/>
</dbReference>
<dbReference type="SUPFAM" id="SSF50998">
    <property type="entry name" value="Quinoprotein alcohol dehydrogenase-like"/>
    <property type="match status" value="1"/>
</dbReference>
<comment type="similarity">
    <text evidence="8">Belongs to the RSE1 family.</text>
</comment>
<dbReference type="GO" id="GO:0008380">
    <property type="term" value="P:RNA splicing"/>
    <property type="evidence" value="ECO:0007669"/>
    <property type="project" value="UniProtKB-KW"/>
</dbReference>
<evidence type="ECO:0000256" key="2">
    <source>
        <dbReference type="ARBA" id="ARBA00007453"/>
    </source>
</evidence>
<evidence type="ECO:0000256" key="3">
    <source>
        <dbReference type="ARBA" id="ARBA00014577"/>
    </source>
</evidence>
<feature type="domain" description="RSE1/DDB1/CPSF1 second beta-propeller" evidence="11">
    <location>
        <begin position="439"/>
        <end position="734"/>
    </location>
</feature>
<dbReference type="EMBL" id="JANBUY010000443">
    <property type="protein sequence ID" value="KAJ2859006.1"/>
    <property type="molecule type" value="Genomic_DNA"/>
</dbReference>
<accession>A0A9W8IEG9</accession>
<name>A0A9W8IEG9_9FUNG</name>
<dbReference type="GO" id="GO:0006397">
    <property type="term" value="P:mRNA processing"/>
    <property type="evidence" value="ECO:0007669"/>
    <property type="project" value="UniProtKB-KW"/>
</dbReference>
<evidence type="ECO:0000256" key="1">
    <source>
        <dbReference type="ARBA" id="ARBA00004123"/>
    </source>
</evidence>
<dbReference type="Pfam" id="PF03178">
    <property type="entry name" value="CPSF_A"/>
    <property type="match status" value="1"/>
</dbReference>
<dbReference type="Proteomes" id="UP001140074">
    <property type="component" value="Unassembled WGS sequence"/>
</dbReference>
<dbReference type="FunFam" id="2.130.10.10:FF:001143">
    <property type="entry name" value="Pre-mRNA-splicing factor rse-1, putative"/>
    <property type="match status" value="1"/>
</dbReference>
<organism evidence="12 13">
    <name type="scientific">Coemansia aciculifera</name>
    <dbReference type="NCBI Taxonomy" id="417176"/>
    <lineage>
        <taxon>Eukaryota</taxon>
        <taxon>Fungi</taxon>
        <taxon>Fungi incertae sedis</taxon>
        <taxon>Zoopagomycota</taxon>
        <taxon>Kickxellomycotina</taxon>
        <taxon>Kickxellomycetes</taxon>
        <taxon>Kickxellales</taxon>
        <taxon>Kickxellaceae</taxon>
        <taxon>Coemansia</taxon>
    </lineage>
</organism>
<dbReference type="InterPro" id="IPR018846">
    <property type="entry name" value="Beta-prop_RSE1/DDB1/CPSF1_1st"/>
</dbReference>
<dbReference type="PANTHER" id="PTHR10644">
    <property type="entry name" value="DNA REPAIR/RNA PROCESSING CPSF FAMILY"/>
    <property type="match status" value="1"/>
</dbReference>
<evidence type="ECO:0000256" key="5">
    <source>
        <dbReference type="ARBA" id="ARBA00022728"/>
    </source>
</evidence>
<dbReference type="InterPro" id="IPR058543">
    <property type="entry name" value="Beta-prop_RSE1/DDB1/CPSF1_2nd"/>
</dbReference>
<evidence type="ECO:0000256" key="8">
    <source>
        <dbReference type="ARBA" id="ARBA00038266"/>
    </source>
</evidence>
<dbReference type="InterPro" id="IPR011047">
    <property type="entry name" value="Quinoprotein_ADH-like_sf"/>
</dbReference>
<dbReference type="InterPro" id="IPR004871">
    <property type="entry name" value="RSE1/DDB1/CPSF1_C"/>
</dbReference>